<dbReference type="InterPro" id="IPR021109">
    <property type="entry name" value="Peptidase_aspartic_dom_sf"/>
</dbReference>
<evidence type="ECO:0000313" key="4">
    <source>
        <dbReference type="EMBL" id="KAK0427566.1"/>
    </source>
</evidence>
<keyword evidence="5" id="KW-1185">Reference proteome</keyword>
<reference evidence="4" key="1">
    <citation type="submission" date="2023-06" db="EMBL/GenBank/DDBJ databases">
        <title>Genomic analysis of the entomopathogenic nematode Steinernema hermaphroditum.</title>
        <authorList>
            <person name="Schwarz E.M."/>
            <person name="Heppert J.K."/>
            <person name="Baniya A."/>
            <person name="Schwartz H.T."/>
            <person name="Tan C.-H."/>
            <person name="Antoshechkin I."/>
            <person name="Sternberg P.W."/>
            <person name="Goodrich-Blair H."/>
            <person name="Dillman A.R."/>
        </authorList>
    </citation>
    <scope>NUCLEOTIDE SEQUENCE</scope>
    <source>
        <strain evidence="4">PS9179</strain>
        <tissue evidence="4">Whole animal</tissue>
    </source>
</reference>
<evidence type="ECO:0000259" key="3">
    <source>
        <dbReference type="PROSITE" id="PS51767"/>
    </source>
</evidence>
<dbReference type="Gene3D" id="2.40.70.10">
    <property type="entry name" value="Acid Proteases"/>
    <property type="match status" value="2"/>
</dbReference>
<dbReference type="PROSITE" id="PS51767">
    <property type="entry name" value="PEPTIDASE_A1"/>
    <property type="match status" value="1"/>
</dbReference>
<comment type="similarity">
    <text evidence="1">Belongs to the peptidase A1 family.</text>
</comment>
<dbReference type="Pfam" id="PF00026">
    <property type="entry name" value="Asp"/>
    <property type="match status" value="1"/>
</dbReference>
<dbReference type="GO" id="GO:0005764">
    <property type="term" value="C:lysosome"/>
    <property type="evidence" value="ECO:0007669"/>
    <property type="project" value="TreeGrafter"/>
</dbReference>
<dbReference type="CDD" id="cd05471">
    <property type="entry name" value="pepsin_like"/>
    <property type="match status" value="1"/>
</dbReference>
<dbReference type="InterPro" id="IPR034164">
    <property type="entry name" value="Pepsin-like_dom"/>
</dbReference>
<organism evidence="4 5">
    <name type="scientific">Steinernema hermaphroditum</name>
    <dbReference type="NCBI Taxonomy" id="289476"/>
    <lineage>
        <taxon>Eukaryota</taxon>
        <taxon>Metazoa</taxon>
        <taxon>Ecdysozoa</taxon>
        <taxon>Nematoda</taxon>
        <taxon>Chromadorea</taxon>
        <taxon>Rhabditida</taxon>
        <taxon>Tylenchina</taxon>
        <taxon>Panagrolaimomorpha</taxon>
        <taxon>Strongyloidoidea</taxon>
        <taxon>Steinernematidae</taxon>
        <taxon>Steinernema</taxon>
    </lineage>
</organism>
<evidence type="ECO:0000313" key="5">
    <source>
        <dbReference type="Proteomes" id="UP001175271"/>
    </source>
</evidence>
<evidence type="ECO:0000256" key="2">
    <source>
        <dbReference type="SAM" id="SignalP"/>
    </source>
</evidence>
<feature type="signal peptide" evidence="2">
    <location>
        <begin position="1"/>
        <end position="16"/>
    </location>
</feature>
<dbReference type="GO" id="GO:0004190">
    <property type="term" value="F:aspartic-type endopeptidase activity"/>
    <property type="evidence" value="ECO:0007669"/>
    <property type="project" value="InterPro"/>
</dbReference>
<feature type="chain" id="PRO_5041437984" description="Peptidase A1 domain-containing protein" evidence="2">
    <location>
        <begin position="17"/>
        <end position="364"/>
    </location>
</feature>
<evidence type="ECO:0000256" key="1">
    <source>
        <dbReference type="ARBA" id="ARBA00007447"/>
    </source>
</evidence>
<dbReference type="PANTHER" id="PTHR47966">
    <property type="entry name" value="BETA-SITE APP-CLEAVING ENZYME, ISOFORM A-RELATED"/>
    <property type="match status" value="1"/>
</dbReference>
<dbReference type="Proteomes" id="UP001175271">
    <property type="component" value="Unassembled WGS sequence"/>
</dbReference>
<proteinExistence type="inferred from homology"/>
<accession>A0AA39INH4</accession>
<dbReference type="InterPro" id="IPR033121">
    <property type="entry name" value="PEPTIDASE_A1"/>
</dbReference>
<dbReference type="PANTHER" id="PTHR47966:SF8">
    <property type="entry name" value="ASPARTIC PROTEASE 1-RELATED"/>
    <property type="match status" value="1"/>
</dbReference>
<dbReference type="InterPro" id="IPR001461">
    <property type="entry name" value="Aspartic_peptidase_A1"/>
</dbReference>
<dbReference type="EMBL" id="JAUCMV010000001">
    <property type="protein sequence ID" value="KAK0427566.1"/>
    <property type="molecule type" value="Genomic_DNA"/>
</dbReference>
<gene>
    <name evidence="4" type="ORF">QR680_010299</name>
</gene>
<comment type="caution">
    <text evidence="4">The sequence shown here is derived from an EMBL/GenBank/DDBJ whole genome shotgun (WGS) entry which is preliminary data.</text>
</comment>
<sequence>MKRLLVLSLIFAFCGALSVPPRVITSKRTHLVDLSQKSKNGHFKHVYQDYYEEGVMIGSQYRVGFWILDTASVKMTVATCPGNNTDEQNKQLNCFNPKKSKSYASVDQSTGVDYIMPFALSYVNMSQEFSLIPYGDVDRNMNGMIGMNWPLGQITKTTPPFSTNMLGHFGNKMFSLAFSLTGCQSFLRFGDLLPGPECDNSKIHYVPVTSKANWQFAMDGFEFGPVRHFSKSQAVVASATGYIGMPKKDLTKMMKFIDAPWNATVGAYVTACKRTDLPDFRVLVDGATLVIPPSQYLYRQRPLPPYGSNQCVVNFEDSAANGFGASWYFGHPLMASYCVNFDFDGATIGFSPNSIDTESNCIGE</sequence>
<dbReference type="SUPFAM" id="SSF50630">
    <property type="entry name" value="Acid proteases"/>
    <property type="match status" value="1"/>
</dbReference>
<dbReference type="AlphaFoldDB" id="A0AA39INH4"/>
<name>A0AA39INH4_9BILA</name>
<dbReference type="GO" id="GO:0006508">
    <property type="term" value="P:proteolysis"/>
    <property type="evidence" value="ECO:0007669"/>
    <property type="project" value="InterPro"/>
</dbReference>
<keyword evidence="2" id="KW-0732">Signal</keyword>
<protein>
    <recommendedName>
        <fullName evidence="3">Peptidase A1 domain-containing protein</fullName>
    </recommendedName>
</protein>
<feature type="domain" description="Peptidase A1" evidence="3">
    <location>
        <begin position="51"/>
        <end position="351"/>
    </location>
</feature>